<feature type="repeat" description="PPR" evidence="4">
    <location>
        <begin position="16"/>
        <end position="50"/>
    </location>
</feature>
<reference evidence="5 6" key="1">
    <citation type="submission" date="2019-11" db="EMBL/GenBank/DDBJ databases">
        <title>Whole genome sequence of Oryza granulata.</title>
        <authorList>
            <person name="Li W."/>
        </authorList>
    </citation>
    <scope>NUCLEOTIDE SEQUENCE [LARGE SCALE GENOMIC DNA]</scope>
    <source>
        <strain evidence="6">cv. Menghai</strain>
        <tissue evidence="5">Leaf</tissue>
    </source>
</reference>
<evidence type="ECO:0000313" key="6">
    <source>
        <dbReference type="Proteomes" id="UP000479710"/>
    </source>
</evidence>
<keyword evidence="6" id="KW-1185">Reference proteome</keyword>
<dbReference type="EMBL" id="SPHZ02000002">
    <property type="protein sequence ID" value="KAF0930982.1"/>
    <property type="molecule type" value="Genomic_DNA"/>
</dbReference>
<dbReference type="OrthoDB" id="680059at2759"/>
<evidence type="ECO:0000256" key="3">
    <source>
        <dbReference type="ARBA" id="ARBA00022946"/>
    </source>
</evidence>
<evidence type="ECO:0000256" key="2">
    <source>
        <dbReference type="ARBA" id="ARBA00022737"/>
    </source>
</evidence>
<comment type="similarity">
    <text evidence="1">Belongs to the PPR family. P subfamily.</text>
</comment>
<evidence type="ECO:0008006" key="7">
    <source>
        <dbReference type="Google" id="ProtNLM"/>
    </source>
</evidence>
<gene>
    <name evidence="5" type="ORF">E2562_038550</name>
</gene>
<dbReference type="Pfam" id="PF12854">
    <property type="entry name" value="PPR_1"/>
    <property type="match status" value="1"/>
</dbReference>
<dbReference type="Gene3D" id="1.25.40.10">
    <property type="entry name" value="Tetratricopeptide repeat domain"/>
    <property type="match status" value="1"/>
</dbReference>
<organism evidence="5 6">
    <name type="scientific">Oryza meyeriana var. granulata</name>
    <dbReference type="NCBI Taxonomy" id="110450"/>
    <lineage>
        <taxon>Eukaryota</taxon>
        <taxon>Viridiplantae</taxon>
        <taxon>Streptophyta</taxon>
        <taxon>Embryophyta</taxon>
        <taxon>Tracheophyta</taxon>
        <taxon>Spermatophyta</taxon>
        <taxon>Magnoliopsida</taxon>
        <taxon>Liliopsida</taxon>
        <taxon>Poales</taxon>
        <taxon>Poaceae</taxon>
        <taxon>BOP clade</taxon>
        <taxon>Oryzoideae</taxon>
        <taxon>Oryzeae</taxon>
        <taxon>Oryzinae</taxon>
        <taxon>Oryza</taxon>
        <taxon>Oryza meyeriana</taxon>
    </lineage>
</organism>
<dbReference type="InterPro" id="IPR050872">
    <property type="entry name" value="PPR_P_subfamily"/>
</dbReference>
<dbReference type="PANTHER" id="PTHR46128:SF358">
    <property type="entry name" value="TETRATRICOPEPTIDE REPEAT (TPR)-LIKE SUPERFAMILY PROTEIN"/>
    <property type="match status" value="1"/>
</dbReference>
<evidence type="ECO:0000256" key="1">
    <source>
        <dbReference type="ARBA" id="ARBA00007626"/>
    </source>
</evidence>
<name>A0A6G1F2D0_9ORYZ</name>
<sequence length="132" mass="15134">MDIVLRRMTELSCMPNVFSYNILLKGLCDDNRSQEALELLHMMADDGGDCPPDVFSYNTVIDGFFKEGDLDKAYSRYHEMLDQKVVPNVATYNSIIAALCKSQAMDKAMKELNRMVENATIFFQKKIMTKWS</sequence>
<protein>
    <recommendedName>
        <fullName evidence="7">Pentacotripeptide-repeat region of PRORP domain-containing protein</fullName>
    </recommendedName>
</protein>
<keyword evidence="2" id="KW-0677">Repeat</keyword>
<dbReference type="Pfam" id="PF13041">
    <property type="entry name" value="PPR_2"/>
    <property type="match status" value="1"/>
</dbReference>
<dbReference type="InterPro" id="IPR011990">
    <property type="entry name" value="TPR-like_helical_dom_sf"/>
</dbReference>
<accession>A0A6G1F2D0</accession>
<dbReference type="AlphaFoldDB" id="A0A6G1F2D0"/>
<keyword evidence="3" id="KW-0809">Transit peptide</keyword>
<evidence type="ECO:0000313" key="5">
    <source>
        <dbReference type="EMBL" id="KAF0930982.1"/>
    </source>
</evidence>
<feature type="repeat" description="PPR" evidence="4">
    <location>
        <begin position="53"/>
        <end position="87"/>
    </location>
</feature>
<dbReference type="Proteomes" id="UP000479710">
    <property type="component" value="Unassembled WGS sequence"/>
</dbReference>
<evidence type="ECO:0000256" key="4">
    <source>
        <dbReference type="PROSITE-ProRule" id="PRU00708"/>
    </source>
</evidence>
<feature type="repeat" description="PPR" evidence="4">
    <location>
        <begin position="88"/>
        <end position="118"/>
    </location>
</feature>
<proteinExistence type="inferred from homology"/>
<comment type="caution">
    <text evidence="5">The sequence shown here is derived from an EMBL/GenBank/DDBJ whole genome shotgun (WGS) entry which is preliminary data.</text>
</comment>
<dbReference type="InterPro" id="IPR002885">
    <property type="entry name" value="PPR_rpt"/>
</dbReference>
<dbReference type="PROSITE" id="PS51375">
    <property type="entry name" value="PPR"/>
    <property type="match status" value="3"/>
</dbReference>
<dbReference type="PANTHER" id="PTHR46128">
    <property type="entry name" value="MITOCHONDRIAL GROUP I INTRON SPLICING FACTOR CCM1"/>
    <property type="match status" value="1"/>
</dbReference>
<dbReference type="NCBIfam" id="TIGR00756">
    <property type="entry name" value="PPR"/>
    <property type="match status" value="3"/>
</dbReference>